<dbReference type="PANTHER" id="PTHR42852">
    <property type="entry name" value="THIOL:DISULFIDE INTERCHANGE PROTEIN DSBE"/>
    <property type="match status" value="1"/>
</dbReference>
<dbReference type="CDD" id="cd02966">
    <property type="entry name" value="TlpA_like_family"/>
    <property type="match status" value="1"/>
</dbReference>
<protein>
    <submittedName>
        <fullName evidence="2">TlpA family protein disulfide reductase</fullName>
    </submittedName>
</protein>
<comment type="caution">
    <text evidence="2">The sequence shown here is derived from an EMBL/GenBank/DDBJ whole genome shotgun (WGS) entry which is preliminary data.</text>
</comment>
<dbReference type="InterPro" id="IPR000866">
    <property type="entry name" value="AhpC/TSA"/>
</dbReference>
<dbReference type="PANTHER" id="PTHR42852:SF13">
    <property type="entry name" value="PROTEIN DIPZ"/>
    <property type="match status" value="1"/>
</dbReference>
<evidence type="ECO:0000313" key="2">
    <source>
        <dbReference type="EMBL" id="MBJ7601932.1"/>
    </source>
</evidence>
<dbReference type="InterPro" id="IPR013766">
    <property type="entry name" value="Thioredoxin_domain"/>
</dbReference>
<evidence type="ECO:0000313" key="3">
    <source>
        <dbReference type="Proteomes" id="UP000620075"/>
    </source>
</evidence>
<sequence>MSTRLVLWTGVGALLLVVVAALGWGLLHARSDPGLLGQAAPEFSVERLDGGGQTSLQELRGQPVVLNFWASWCQPCREEMPLLGHEAVSRQATVHFLGVDTRDTAEAARAFLLAQPVPYPVGQARGGIPSGYQTDGLPTTYLLNSAGFVVAQHRGPLNAALLSRYLELVGIKS</sequence>
<dbReference type="GO" id="GO:0016209">
    <property type="term" value="F:antioxidant activity"/>
    <property type="evidence" value="ECO:0007669"/>
    <property type="project" value="InterPro"/>
</dbReference>
<evidence type="ECO:0000259" key="1">
    <source>
        <dbReference type="PROSITE" id="PS51352"/>
    </source>
</evidence>
<dbReference type="RefSeq" id="WP_338176319.1">
    <property type="nucleotide sequence ID" value="NZ_JAEKNQ010000010.1"/>
</dbReference>
<feature type="domain" description="Thioredoxin" evidence="1">
    <location>
        <begin position="34"/>
        <end position="171"/>
    </location>
</feature>
<dbReference type="SUPFAM" id="SSF52833">
    <property type="entry name" value="Thioredoxin-like"/>
    <property type="match status" value="1"/>
</dbReference>
<dbReference type="Pfam" id="PF00578">
    <property type="entry name" value="AhpC-TSA"/>
    <property type="match status" value="1"/>
</dbReference>
<gene>
    <name evidence="2" type="ORF">JF888_01830</name>
</gene>
<dbReference type="InterPro" id="IPR036249">
    <property type="entry name" value="Thioredoxin-like_sf"/>
</dbReference>
<dbReference type="Gene3D" id="3.40.30.10">
    <property type="entry name" value="Glutaredoxin"/>
    <property type="match status" value="1"/>
</dbReference>
<dbReference type="AlphaFoldDB" id="A0A934K7N5"/>
<dbReference type="EMBL" id="JAEKNQ010000010">
    <property type="protein sequence ID" value="MBJ7601932.1"/>
    <property type="molecule type" value="Genomic_DNA"/>
</dbReference>
<dbReference type="GO" id="GO:0016491">
    <property type="term" value="F:oxidoreductase activity"/>
    <property type="evidence" value="ECO:0007669"/>
    <property type="project" value="InterPro"/>
</dbReference>
<dbReference type="PROSITE" id="PS51352">
    <property type="entry name" value="THIOREDOXIN_2"/>
    <property type="match status" value="1"/>
</dbReference>
<name>A0A934K7N5_9BACT</name>
<accession>A0A934K7N5</accession>
<organism evidence="2 3">
    <name type="scientific">Candidatus Dormiibacter inghamiae</name>
    <dbReference type="NCBI Taxonomy" id="3127013"/>
    <lineage>
        <taxon>Bacteria</taxon>
        <taxon>Bacillati</taxon>
        <taxon>Candidatus Dormiibacterota</taxon>
        <taxon>Candidatus Dormibacteria</taxon>
        <taxon>Candidatus Dormibacterales</taxon>
        <taxon>Candidatus Dormibacteraceae</taxon>
        <taxon>Candidatus Dormiibacter</taxon>
    </lineage>
</organism>
<reference evidence="2 3" key="1">
    <citation type="submission" date="2020-10" db="EMBL/GenBank/DDBJ databases">
        <title>Ca. Dormibacterota MAGs.</title>
        <authorList>
            <person name="Montgomery K."/>
        </authorList>
    </citation>
    <scope>NUCLEOTIDE SEQUENCE [LARGE SCALE GENOMIC DNA]</scope>
    <source>
        <strain evidence="2">SC8811_S16_3</strain>
    </source>
</reference>
<dbReference type="InterPro" id="IPR050553">
    <property type="entry name" value="Thioredoxin_ResA/DsbE_sf"/>
</dbReference>
<proteinExistence type="predicted"/>
<dbReference type="Proteomes" id="UP000620075">
    <property type="component" value="Unassembled WGS sequence"/>
</dbReference>